<dbReference type="Gene3D" id="1.10.3230.30">
    <property type="entry name" value="Phage gp6-like head-tail connector protein"/>
    <property type="match status" value="1"/>
</dbReference>
<proteinExistence type="predicted"/>
<sequence>MALTTADVARHLRYDDDDIVAQDLQSILDSAEQAVKDHILNKFDAENKIHQRAILMMCGYFDDNRGVGKDTVSNDGFLPQPVKDLLSRYYVPLVM</sequence>
<reference evidence="1 2" key="1">
    <citation type="submission" date="2017-11" db="EMBL/GenBank/DDBJ databases">
        <title>Infants hospitalized years apart are colonized by the same room-sourced microbial strains.</title>
        <authorList>
            <person name="Brooks B."/>
            <person name="Olm M.R."/>
            <person name="Firek B.A."/>
            <person name="Baker R."/>
            <person name="Thomas B.C."/>
            <person name="Morowitz M.J."/>
            <person name="Banfield J.F."/>
        </authorList>
    </citation>
    <scope>NUCLEOTIDE SEQUENCE [LARGE SCALE GENOMIC DNA]</scope>
    <source>
        <strain evidence="1">S2_003_000_R3_20</strain>
    </source>
</reference>
<evidence type="ECO:0000313" key="2">
    <source>
        <dbReference type="Proteomes" id="UP000249282"/>
    </source>
</evidence>
<comment type="caution">
    <text evidence="1">The sequence shown here is derived from an EMBL/GenBank/DDBJ whole genome shotgun (WGS) entry which is preliminary data.</text>
</comment>
<evidence type="ECO:0000313" key="1">
    <source>
        <dbReference type="EMBL" id="PZQ93780.1"/>
    </source>
</evidence>
<dbReference type="Proteomes" id="UP000249282">
    <property type="component" value="Unassembled WGS sequence"/>
</dbReference>
<gene>
    <name evidence="1" type="ORF">DI542_00995</name>
</gene>
<name>A0A2W5U750_ACIJO</name>
<dbReference type="AlphaFoldDB" id="A0A2W5U750"/>
<accession>A0A2W5U750</accession>
<dbReference type="EMBL" id="QFQJ01000002">
    <property type="protein sequence ID" value="PZQ93780.1"/>
    <property type="molecule type" value="Genomic_DNA"/>
</dbReference>
<dbReference type="InterPro" id="IPR006450">
    <property type="entry name" value="Phage_HK97_gp6-like"/>
</dbReference>
<organism evidence="1 2">
    <name type="scientific">Acinetobacter johnsonii</name>
    <dbReference type="NCBI Taxonomy" id="40214"/>
    <lineage>
        <taxon>Bacteria</taxon>
        <taxon>Pseudomonadati</taxon>
        <taxon>Pseudomonadota</taxon>
        <taxon>Gammaproteobacteria</taxon>
        <taxon>Moraxellales</taxon>
        <taxon>Moraxellaceae</taxon>
        <taxon>Acinetobacter</taxon>
    </lineage>
</organism>
<protein>
    <submittedName>
        <fullName evidence="1">Phage gp6-like head-tail connector protein</fullName>
    </submittedName>
</protein>
<dbReference type="NCBIfam" id="TIGR01560">
    <property type="entry name" value="put_DNA_pack"/>
    <property type="match status" value="1"/>
</dbReference>
<dbReference type="CDD" id="cd08054">
    <property type="entry name" value="gp6"/>
    <property type="match status" value="1"/>
</dbReference>